<accession>A0A561DXM1</accession>
<comment type="function">
    <text evidence="1">Transcriptional repressor of xylose-utilizing enzymes.</text>
</comment>
<dbReference type="Proteomes" id="UP000319671">
    <property type="component" value="Unassembled WGS sequence"/>
</dbReference>
<dbReference type="InterPro" id="IPR043129">
    <property type="entry name" value="ATPase_NBD"/>
</dbReference>
<keyword evidence="5" id="KW-1185">Reference proteome</keyword>
<evidence type="ECO:0000256" key="2">
    <source>
        <dbReference type="ARBA" id="ARBA00006479"/>
    </source>
</evidence>
<dbReference type="GO" id="GO:0042732">
    <property type="term" value="P:D-xylose metabolic process"/>
    <property type="evidence" value="ECO:0007669"/>
    <property type="project" value="UniProtKB-KW"/>
</dbReference>
<evidence type="ECO:0000256" key="1">
    <source>
        <dbReference type="ARBA" id="ARBA00002486"/>
    </source>
</evidence>
<reference evidence="4 5" key="1">
    <citation type="submission" date="2019-06" db="EMBL/GenBank/DDBJ databases">
        <title>Sorghum-associated microbial communities from plants grown in Nebraska, USA.</title>
        <authorList>
            <person name="Schachtman D."/>
        </authorList>
    </citation>
    <scope>NUCLEOTIDE SEQUENCE [LARGE SCALE GENOMIC DNA]</scope>
    <source>
        <strain evidence="4 5">2482</strain>
    </source>
</reference>
<keyword evidence="3" id="KW-0119">Carbohydrate metabolism</keyword>
<dbReference type="Pfam" id="PF00480">
    <property type="entry name" value="ROK"/>
    <property type="match status" value="1"/>
</dbReference>
<dbReference type="PANTHER" id="PTHR18964:SF110">
    <property type="entry name" value="TRANSCRIPTIONAL REGULATOR, XYLR-RELATED"/>
    <property type="match status" value="1"/>
</dbReference>
<dbReference type="AlphaFoldDB" id="A0A561DXM1"/>
<evidence type="ECO:0000313" key="4">
    <source>
        <dbReference type="EMBL" id="TWE08111.1"/>
    </source>
</evidence>
<dbReference type="InterPro" id="IPR036390">
    <property type="entry name" value="WH_DNA-bd_sf"/>
</dbReference>
<protein>
    <submittedName>
        <fullName evidence="4">Transcriptional regulator</fullName>
    </submittedName>
</protein>
<gene>
    <name evidence="4" type="ORF">FB550_101125</name>
</gene>
<dbReference type="Gene3D" id="1.10.10.10">
    <property type="entry name" value="Winged helix-like DNA-binding domain superfamily/Winged helix DNA-binding domain"/>
    <property type="match status" value="1"/>
</dbReference>
<proteinExistence type="inferred from homology"/>
<comment type="caution">
    <text evidence="4">The sequence shown here is derived from an EMBL/GenBank/DDBJ whole genome shotgun (WGS) entry which is preliminary data.</text>
</comment>
<dbReference type="SUPFAM" id="SSF53067">
    <property type="entry name" value="Actin-like ATPase domain"/>
    <property type="match status" value="1"/>
</dbReference>
<evidence type="ECO:0000256" key="3">
    <source>
        <dbReference type="ARBA" id="ARBA00022629"/>
    </source>
</evidence>
<comment type="similarity">
    <text evidence="2">Belongs to the ROK (NagC/XylR) family.</text>
</comment>
<dbReference type="InterPro" id="IPR000600">
    <property type="entry name" value="ROK"/>
</dbReference>
<evidence type="ECO:0000313" key="5">
    <source>
        <dbReference type="Proteomes" id="UP000319671"/>
    </source>
</evidence>
<dbReference type="RefSeq" id="WP_186446310.1">
    <property type="nucleotide sequence ID" value="NZ_VIVN01000001.1"/>
</dbReference>
<name>A0A561DXM1_9BACI</name>
<sequence length="344" mass="38210">MNELLATPKSMKKIILRGIRTTLLELGSATKLDLSHTLEISLPTISKFLAQMEKDGEIILVGLDDSSGGRRAKRYTYNPEYVLGLAIFLEKTETNYTIFNCVGEVKEQGKAPSVLIKDGLNLLTECIESIITKYPKIGSMAIGVPGSVDSGRIFYIPGYEQFQNFDLKGYYEDHFSIPVVVENDMNAAVLGYHNTRGIKDKQSLIYLYSGQNGPGAGIMINGDVVRGSTFFSGEVSFVPQYNDRNFRQALENGSGPKKIRISEDYEIDAISRLVASFVAIINPHTIIFCKDDIEKVVLDKIAICSSEYIPSEHLPELTISDWKQDYLYGLQSLGLELMMNGASK</sequence>
<dbReference type="CDD" id="cd23763">
    <property type="entry name" value="ASKHA_ATPase_ROK"/>
    <property type="match status" value="1"/>
</dbReference>
<dbReference type="Gene3D" id="3.30.420.40">
    <property type="match status" value="2"/>
</dbReference>
<dbReference type="SUPFAM" id="SSF46785">
    <property type="entry name" value="Winged helix' DNA-binding domain"/>
    <property type="match status" value="1"/>
</dbReference>
<dbReference type="EMBL" id="VIVN01000001">
    <property type="protein sequence ID" value="TWE08111.1"/>
    <property type="molecule type" value="Genomic_DNA"/>
</dbReference>
<keyword evidence="3" id="KW-0859">Xylose metabolism</keyword>
<dbReference type="InterPro" id="IPR036388">
    <property type="entry name" value="WH-like_DNA-bd_sf"/>
</dbReference>
<dbReference type="PANTHER" id="PTHR18964">
    <property type="entry name" value="ROK (REPRESSOR, ORF, KINASE) FAMILY"/>
    <property type="match status" value="1"/>
</dbReference>
<organism evidence="4 5">
    <name type="scientific">Neobacillus bataviensis</name>
    <dbReference type="NCBI Taxonomy" id="220685"/>
    <lineage>
        <taxon>Bacteria</taxon>
        <taxon>Bacillati</taxon>
        <taxon>Bacillota</taxon>
        <taxon>Bacilli</taxon>
        <taxon>Bacillales</taxon>
        <taxon>Bacillaceae</taxon>
        <taxon>Neobacillus</taxon>
    </lineage>
</organism>